<evidence type="ECO:0000256" key="1">
    <source>
        <dbReference type="SAM" id="MobiDB-lite"/>
    </source>
</evidence>
<reference evidence="2 3" key="1">
    <citation type="journal article" date="2011" name="Proc. Natl. Acad. Sci. U.S.A.">
        <title>Niche of harmful alga Aureococcus anophagefferens revealed through ecogenomics.</title>
        <authorList>
            <person name="Gobler C.J."/>
            <person name="Berry D.L."/>
            <person name="Dyhrman S.T."/>
            <person name="Wilhelm S.W."/>
            <person name="Salamov A."/>
            <person name="Lobanov A.V."/>
            <person name="Zhang Y."/>
            <person name="Collier J.L."/>
            <person name="Wurch L.L."/>
            <person name="Kustka A.B."/>
            <person name="Dill B.D."/>
            <person name="Shah M."/>
            <person name="VerBerkmoes N.C."/>
            <person name="Kuo A."/>
            <person name="Terry A."/>
            <person name="Pangilinan J."/>
            <person name="Lindquist E.A."/>
            <person name="Lucas S."/>
            <person name="Paulsen I.T."/>
            <person name="Hattenrath-Lehmann T.K."/>
            <person name="Talmage S.C."/>
            <person name="Walker E.A."/>
            <person name="Koch F."/>
            <person name="Burson A.M."/>
            <person name="Marcoval M.A."/>
            <person name="Tang Y.Z."/>
            <person name="Lecleir G.R."/>
            <person name="Coyne K.J."/>
            <person name="Berg G.M."/>
            <person name="Bertrand E.M."/>
            <person name="Saito M.A."/>
            <person name="Gladyshev V.N."/>
            <person name="Grigoriev I.V."/>
        </authorList>
    </citation>
    <scope>NUCLEOTIDE SEQUENCE [LARGE SCALE GENOMIC DNA]</scope>
    <source>
        <strain evidence="3">CCMP 1984</strain>
    </source>
</reference>
<dbReference type="GeneID" id="20227939"/>
<dbReference type="InParanoid" id="F0Y0U1"/>
<gene>
    <name evidence="2" type="ORF">AURANDRAFT_70828</name>
</gene>
<dbReference type="RefSeq" id="XP_009034026.1">
    <property type="nucleotide sequence ID" value="XM_009035778.1"/>
</dbReference>
<evidence type="ECO:0000313" key="2">
    <source>
        <dbReference type="EMBL" id="EGB11683.1"/>
    </source>
</evidence>
<dbReference type="EMBL" id="GL833122">
    <property type="protein sequence ID" value="EGB11683.1"/>
    <property type="molecule type" value="Genomic_DNA"/>
</dbReference>
<keyword evidence="3" id="KW-1185">Reference proteome</keyword>
<dbReference type="Proteomes" id="UP000002729">
    <property type="component" value="Unassembled WGS sequence"/>
</dbReference>
<proteinExistence type="predicted"/>
<feature type="compositionally biased region" description="Basic residues" evidence="1">
    <location>
        <begin position="175"/>
        <end position="185"/>
    </location>
</feature>
<accession>F0Y0U1</accession>
<name>F0Y0U1_AURAN</name>
<evidence type="ECO:0000313" key="3">
    <source>
        <dbReference type="Proteomes" id="UP000002729"/>
    </source>
</evidence>
<feature type="non-terminal residue" evidence="2">
    <location>
        <position position="1"/>
    </location>
</feature>
<organism evidence="3">
    <name type="scientific">Aureococcus anophagefferens</name>
    <name type="common">Harmful bloom alga</name>
    <dbReference type="NCBI Taxonomy" id="44056"/>
    <lineage>
        <taxon>Eukaryota</taxon>
        <taxon>Sar</taxon>
        <taxon>Stramenopiles</taxon>
        <taxon>Ochrophyta</taxon>
        <taxon>Pelagophyceae</taxon>
        <taxon>Pelagomonadales</taxon>
        <taxon>Pelagomonadaceae</taxon>
        <taxon>Aureococcus</taxon>
    </lineage>
</organism>
<feature type="region of interest" description="Disordered" evidence="1">
    <location>
        <begin position="138"/>
        <end position="187"/>
    </location>
</feature>
<feature type="compositionally biased region" description="Pro residues" evidence="1">
    <location>
        <begin position="146"/>
        <end position="156"/>
    </location>
</feature>
<dbReference type="KEGG" id="aaf:AURANDRAFT_70828"/>
<feature type="compositionally biased region" description="Acidic residues" evidence="1">
    <location>
        <begin position="157"/>
        <end position="166"/>
    </location>
</feature>
<protein>
    <submittedName>
        <fullName evidence="2">Expressed protein</fullName>
    </submittedName>
</protein>
<dbReference type="AlphaFoldDB" id="F0Y0U1"/>
<sequence>AVEITSGIALGGKLAVTGLIHSAQDGDPGRFATSLVRASDEAVSGVLGGFVGAGKHVVGGVFGAARGAATGVARGAGAFARATLLDGDPLKGVADGGRVLGRDLVGAAHDLSGGLYAASEDVYTGAARGADRAVRGLGLDQLGSRPPEPPPPPPPPPEEEVYDIEIETPATSRRSSVRNRAKARRTSLTIQAALGNGRCGDDADAPETFRDRLVRYDSEKPNTTNI</sequence>